<name>A0A367YBH0_9ASCO</name>
<evidence type="ECO:0000256" key="4">
    <source>
        <dbReference type="ARBA" id="ARBA00023242"/>
    </source>
</evidence>
<feature type="region of interest" description="Disordered" evidence="7">
    <location>
        <begin position="1"/>
        <end position="84"/>
    </location>
</feature>
<dbReference type="CDD" id="cd07982">
    <property type="entry name" value="HFD_TAF10"/>
    <property type="match status" value="1"/>
</dbReference>
<comment type="function">
    <text evidence="6">Functions as a component of both the DNA-binding general transcription initiation factor complex TFIID and the transcription coactivator SAGA complex. Binding of TFIID to a promoter (with or without TATA element) is the initial step in pre-initiation complex (PIC) formation. TFIID plays a key role in the regulation of gene expression by RNA polymerase II through different activities such as transcription activator interaction, core promoter recognition and selectivity, TFIIA and TFIIB interaction, chromatin modification (histone acetylation by TAF1), facilitation of DNA opening and initiation of transcription. SAGA acts as a general cofactor required for essentially all RNA polymerase II transcription. At the promoters, SAGA is required for transcription pre-initiation complex (PIC) recruitment. It influences RNA polymerase II transcriptional activity through different activities such as TBP interaction (via core/TAF module) and promoter selectivity, interaction with transcription activators (via Tra1/SPT module), and chromatin modification through histone acetylation (via HAT module) and deubiquitination (via DUB module). SAGA preferentially acetylates histones H3 (to form H3K9ac, H3K14ac, H3K18ac and H3K23ac) and H2B and deubiquitinates histone H2B. SAGA interacts with DNA via upstream activating sequences (UASs).</text>
</comment>
<keyword evidence="3 6" id="KW-0804">Transcription</keyword>
<dbReference type="STRING" id="5486.A0A367YBH0"/>
<keyword evidence="8" id="KW-0648">Protein biosynthesis</keyword>
<organism evidence="8 9">
    <name type="scientific">Candida viswanathii</name>
    <dbReference type="NCBI Taxonomy" id="5486"/>
    <lineage>
        <taxon>Eukaryota</taxon>
        <taxon>Fungi</taxon>
        <taxon>Dikarya</taxon>
        <taxon>Ascomycota</taxon>
        <taxon>Saccharomycotina</taxon>
        <taxon>Pichiomycetes</taxon>
        <taxon>Debaryomycetaceae</taxon>
        <taxon>Candida/Lodderomyces clade</taxon>
        <taxon>Candida</taxon>
    </lineage>
</organism>
<comment type="caution">
    <text evidence="8">The sequence shown here is derived from an EMBL/GenBank/DDBJ whole genome shotgun (WGS) entry which is preliminary data.</text>
</comment>
<evidence type="ECO:0000256" key="7">
    <source>
        <dbReference type="SAM" id="MobiDB-lite"/>
    </source>
</evidence>
<sequence length="248" mass="26855">MSESTNKPEDEVIDEEFNDIDDNIITDEQVAAEQNKSQQPAATTTTSTSATPVPLQKESKQSSATPSSNTNPPPAANSATSTASAAAVIPELPDLTRKDKTLKEVLEMMDGEFAPIIPDAVTDYYLAKNGFETSDVKIKRLLALATQKFISDIAQDAYEYSRIRSASAVYNSSNPQVRAKLLLQGQQYANQQSLAGNSANGGENDQQQSQQSHSNAGNHQGKIVLTMGDLSNALSEYGMNTTRPEFYR</sequence>
<feature type="compositionally biased region" description="Low complexity" evidence="7">
    <location>
        <begin position="37"/>
        <end position="52"/>
    </location>
</feature>
<evidence type="ECO:0000256" key="1">
    <source>
        <dbReference type="ARBA" id="ARBA00004123"/>
    </source>
</evidence>
<dbReference type="GO" id="GO:0003743">
    <property type="term" value="F:translation initiation factor activity"/>
    <property type="evidence" value="ECO:0007669"/>
    <property type="project" value="UniProtKB-KW"/>
</dbReference>
<evidence type="ECO:0000256" key="5">
    <source>
        <dbReference type="ARBA" id="ARBA00025730"/>
    </source>
</evidence>
<evidence type="ECO:0000313" key="8">
    <source>
        <dbReference type="EMBL" id="RCK62361.1"/>
    </source>
</evidence>
<feature type="compositionally biased region" description="Basic and acidic residues" evidence="7">
    <location>
        <begin position="1"/>
        <end position="10"/>
    </location>
</feature>
<protein>
    <recommendedName>
        <fullName evidence="6">Transcription initiation factor TFIID subunit 10</fullName>
    </recommendedName>
</protein>
<dbReference type="GO" id="GO:1990841">
    <property type="term" value="F:promoter-specific chromatin binding"/>
    <property type="evidence" value="ECO:0007669"/>
    <property type="project" value="TreeGrafter"/>
</dbReference>
<keyword evidence="9" id="KW-1185">Reference proteome</keyword>
<dbReference type="GO" id="GO:0016251">
    <property type="term" value="F:RNA polymerase II general transcription initiation factor activity"/>
    <property type="evidence" value="ECO:0007669"/>
    <property type="project" value="TreeGrafter"/>
</dbReference>
<proteinExistence type="inferred from homology"/>
<evidence type="ECO:0000256" key="2">
    <source>
        <dbReference type="ARBA" id="ARBA00023015"/>
    </source>
</evidence>
<dbReference type="GO" id="GO:0006367">
    <property type="term" value="P:transcription initiation at RNA polymerase II promoter"/>
    <property type="evidence" value="ECO:0007669"/>
    <property type="project" value="TreeGrafter"/>
</dbReference>
<comment type="subcellular location">
    <subcellularLocation>
        <location evidence="1 6">Nucleus</location>
    </subcellularLocation>
</comment>
<feature type="compositionally biased region" description="Polar residues" evidence="7">
    <location>
        <begin position="194"/>
        <end position="205"/>
    </location>
</feature>
<evidence type="ECO:0000256" key="6">
    <source>
        <dbReference type="PIRNR" id="PIRNR017246"/>
    </source>
</evidence>
<dbReference type="EMBL" id="QLNQ01000025">
    <property type="protein sequence ID" value="RCK62361.1"/>
    <property type="molecule type" value="Genomic_DNA"/>
</dbReference>
<accession>A0A367YBH0</accession>
<gene>
    <name evidence="8" type="primary">TAF10_1</name>
    <name evidence="8" type="ORF">Cantr_08886</name>
</gene>
<feature type="region of interest" description="Disordered" evidence="7">
    <location>
        <begin position="194"/>
        <end position="218"/>
    </location>
</feature>
<dbReference type="AlphaFoldDB" id="A0A367YBH0"/>
<comment type="similarity">
    <text evidence="5 6">Belongs to the TAF10 family.</text>
</comment>
<dbReference type="PRINTS" id="PR01443">
    <property type="entry name" value="TFIID30KDSUB"/>
</dbReference>
<dbReference type="PANTHER" id="PTHR21242">
    <property type="entry name" value="TRANSCRIPTION INITIATION FACTOR TFIID SUBUNIT 10"/>
    <property type="match status" value="1"/>
</dbReference>
<dbReference type="Proteomes" id="UP000253472">
    <property type="component" value="Unassembled WGS sequence"/>
</dbReference>
<evidence type="ECO:0000256" key="3">
    <source>
        <dbReference type="ARBA" id="ARBA00023163"/>
    </source>
</evidence>
<dbReference type="PIRSF" id="PIRSF017246">
    <property type="entry name" value="TFIID_TAF10"/>
    <property type="match status" value="1"/>
</dbReference>
<dbReference type="GO" id="GO:0000124">
    <property type="term" value="C:SAGA complex"/>
    <property type="evidence" value="ECO:0007669"/>
    <property type="project" value="TreeGrafter"/>
</dbReference>
<reference evidence="8 9" key="1">
    <citation type="submission" date="2018-06" db="EMBL/GenBank/DDBJ databases">
        <title>Whole genome sequencing of Candida tropicalis (genome annotated by CSBL at Korea University).</title>
        <authorList>
            <person name="Ahn J."/>
        </authorList>
    </citation>
    <scope>NUCLEOTIDE SEQUENCE [LARGE SCALE GENOMIC DNA]</scope>
    <source>
        <strain evidence="8 9">ATCC 20962</strain>
    </source>
</reference>
<keyword evidence="2 6" id="KW-0805">Transcription regulation</keyword>
<feature type="compositionally biased region" description="Acidic residues" evidence="7">
    <location>
        <begin position="11"/>
        <end position="25"/>
    </location>
</feature>
<keyword evidence="8" id="KW-0396">Initiation factor</keyword>
<keyword evidence="4 6" id="KW-0539">Nucleus</keyword>
<feature type="compositionally biased region" description="Low complexity" evidence="7">
    <location>
        <begin position="62"/>
        <end position="84"/>
    </location>
</feature>
<dbReference type="OrthoDB" id="154356at2759"/>
<dbReference type="PANTHER" id="PTHR21242:SF0">
    <property type="entry name" value="TRANSCRIPTION INITIATION FACTOR TFIID SUBUNIT 10"/>
    <property type="match status" value="1"/>
</dbReference>
<dbReference type="Pfam" id="PF03540">
    <property type="entry name" value="TAF10"/>
    <property type="match status" value="1"/>
</dbReference>
<dbReference type="GO" id="GO:0005669">
    <property type="term" value="C:transcription factor TFIID complex"/>
    <property type="evidence" value="ECO:0007669"/>
    <property type="project" value="TreeGrafter"/>
</dbReference>
<evidence type="ECO:0000313" key="9">
    <source>
        <dbReference type="Proteomes" id="UP000253472"/>
    </source>
</evidence>
<dbReference type="InterPro" id="IPR003923">
    <property type="entry name" value="TAF10"/>
</dbReference>